<evidence type="ECO:0000259" key="3">
    <source>
        <dbReference type="PROSITE" id="PS50983"/>
    </source>
</evidence>
<dbReference type="Pfam" id="PF01497">
    <property type="entry name" value="Peripla_BP_2"/>
    <property type="match status" value="1"/>
</dbReference>
<feature type="chain" id="PRO_5042253573" evidence="2">
    <location>
        <begin position="36"/>
        <end position="340"/>
    </location>
</feature>
<reference evidence="4 5" key="1">
    <citation type="journal article" date="2020" name="Mol. Plant Pathol.">
        <title>Plasmid composition and the chpG gene determine the virulence level of Clavibacter capsici natural isolates in pepper.</title>
        <authorList>
            <person name="Hwang I.S."/>
            <person name="Lee H.M."/>
            <person name="Oh E.J."/>
            <person name="Lee S."/>
            <person name="Heu S."/>
            <person name="Oh C.S."/>
        </authorList>
    </citation>
    <scope>NUCLEOTIDE SEQUENCE [LARGE SCALE GENOMIC DNA]</scope>
    <source>
        <strain evidence="4 5">1101</strain>
    </source>
</reference>
<evidence type="ECO:0000256" key="1">
    <source>
        <dbReference type="ARBA" id="ARBA00008814"/>
    </source>
</evidence>
<protein>
    <submittedName>
        <fullName evidence="4">ABC transporter substrate-binding protein</fullName>
    </submittedName>
</protein>
<dbReference type="AlphaFoldDB" id="A0AAE6XSN4"/>
<organism evidence="4 5">
    <name type="scientific">Clavibacter capsici</name>
    <dbReference type="NCBI Taxonomy" id="1874630"/>
    <lineage>
        <taxon>Bacteria</taxon>
        <taxon>Bacillati</taxon>
        <taxon>Actinomycetota</taxon>
        <taxon>Actinomycetes</taxon>
        <taxon>Micrococcales</taxon>
        <taxon>Microbacteriaceae</taxon>
        <taxon>Clavibacter</taxon>
    </lineage>
</organism>
<feature type="domain" description="Fe/B12 periplasmic-binding" evidence="3">
    <location>
        <begin position="68"/>
        <end position="340"/>
    </location>
</feature>
<dbReference type="RefSeq" id="WP_053775358.1">
    <property type="nucleotide sequence ID" value="NZ_CP012573.1"/>
</dbReference>
<dbReference type="InterPro" id="IPR050902">
    <property type="entry name" value="ABC_Transporter_SBP"/>
</dbReference>
<keyword evidence="5" id="KW-1185">Reference proteome</keyword>
<dbReference type="SUPFAM" id="SSF53807">
    <property type="entry name" value="Helical backbone' metal receptor"/>
    <property type="match status" value="1"/>
</dbReference>
<dbReference type="Gene3D" id="3.40.50.1980">
    <property type="entry name" value="Nitrogenase molybdenum iron protein domain"/>
    <property type="match status" value="2"/>
</dbReference>
<dbReference type="EMBL" id="CP048049">
    <property type="protein sequence ID" value="QIS45983.1"/>
    <property type="molecule type" value="Genomic_DNA"/>
</dbReference>
<dbReference type="PROSITE" id="PS51257">
    <property type="entry name" value="PROKAR_LIPOPROTEIN"/>
    <property type="match status" value="1"/>
</dbReference>
<comment type="similarity">
    <text evidence="1">Belongs to the bacterial solute-binding protein 8 family.</text>
</comment>
<keyword evidence="2" id="KW-0732">Signal</keyword>
<dbReference type="InterPro" id="IPR002491">
    <property type="entry name" value="ABC_transptr_periplasmic_BD"/>
</dbReference>
<evidence type="ECO:0000313" key="5">
    <source>
        <dbReference type="Proteomes" id="UP000503164"/>
    </source>
</evidence>
<evidence type="ECO:0000313" key="4">
    <source>
        <dbReference type="EMBL" id="QIS45983.1"/>
    </source>
</evidence>
<gene>
    <name evidence="4" type="ORF">GW570_13255</name>
</gene>
<feature type="signal peptide" evidence="2">
    <location>
        <begin position="1"/>
        <end position="35"/>
    </location>
</feature>
<dbReference type="PROSITE" id="PS50983">
    <property type="entry name" value="FE_B12_PBP"/>
    <property type="match status" value="1"/>
</dbReference>
<evidence type="ECO:0000256" key="2">
    <source>
        <dbReference type="SAM" id="SignalP"/>
    </source>
</evidence>
<sequence length="340" mass="34328">MTRSPALPRPLRRPLAALASAALLVGLAACAPATATAPGAADPTAGSSFPLTITNCGSSVTLPAPPERIVLVNADEIPNLEALGAVDRVVALTGALQPDLYDPATYDALAKADVLSTETNATGGSVVSQESLIGMRPDLVIAPEKAVDRAALAASGIPLYTPSAYCADPAPELRATATFDRVWDELRSLGAVLGAGDRAEQAIADAQAGLGSPVSDAGTAAALYVSSGGSVLSPYGGPSMVTPVFEAAGLRNVYADSDQRVFDANVEDIVARDPRTVVLLYSSGSAEDAVAAFRGAPGVSGLSAVRDGRVVALRFPFTDPPSMLSVKGPAELAGLLAALP</sequence>
<proteinExistence type="inferred from homology"/>
<dbReference type="Proteomes" id="UP000503164">
    <property type="component" value="Chromosome"/>
</dbReference>
<name>A0AAE6XSN4_9MICO</name>
<dbReference type="PANTHER" id="PTHR30535">
    <property type="entry name" value="VITAMIN B12-BINDING PROTEIN"/>
    <property type="match status" value="1"/>
</dbReference>
<dbReference type="PANTHER" id="PTHR30535:SF7">
    <property type="entry name" value="IRON(III) DICITRATE-BINDING PROTEIN"/>
    <property type="match status" value="1"/>
</dbReference>
<dbReference type="KEGG" id="ccap:AES38_13260"/>
<accession>A0AAE6XSN4</accession>